<keyword evidence="7 13" id="KW-0812">Transmembrane</keyword>
<feature type="domain" description="D-glucuronyl C5-epimerase C-terminal" evidence="14">
    <location>
        <begin position="390"/>
        <end position="588"/>
    </location>
</feature>
<protein>
    <recommendedName>
        <fullName evidence="6">heparosan-N-sulfate-glucuronate 5-epimerase</fullName>
        <ecNumber evidence="6">5.1.3.17</ecNumber>
    </recommendedName>
</protein>
<evidence type="ECO:0000256" key="7">
    <source>
        <dbReference type="ARBA" id="ARBA00022692"/>
    </source>
</evidence>
<dbReference type="InterPro" id="IPR039721">
    <property type="entry name" value="C5-epimerase"/>
</dbReference>
<dbReference type="PANTHER" id="PTHR13174">
    <property type="entry name" value="D-GLUCURONYL C5-EPIMERASE"/>
    <property type="match status" value="1"/>
</dbReference>
<keyword evidence="9 13" id="KW-1133">Transmembrane helix</keyword>
<keyword evidence="16" id="KW-1185">Reference proteome</keyword>
<name>A0AAF3E9R6_9BILA</name>
<comment type="similarity">
    <text evidence="5">Belongs to the D-glucuronyl C5-epimerase family.</text>
</comment>
<evidence type="ECO:0000256" key="9">
    <source>
        <dbReference type="ARBA" id="ARBA00022989"/>
    </source>
</evidence>
<reference evidence="17" key="1">
    <citation type="submission" date="2024-02" db="UniProtKB">
        <authorList>
            <consortium name="WormBaseParasite"/>
        </authorList>
    </citation>
    <scope>IDENTIFICATION</scope>
</reference>
<dbReference type="GO" id="GO:0047464">
    <property type="term" value="F:heparosan-N-sulfate-glucuronate 5-epimerase activity"/>
    <property type="evidence" value="ECO:0007669"/>
    <property type="project" value="UniProtKB-EC"/>
</dbReference>
<dbReference type="GO" id="GO:0015012">
    <property type="term" value="P:heparan sulfate proteoglycan biosynthetic process"/>
    <property type="evidence" value="ECO:0007669"/>
    <property type="project" value="InterPro"/>
</dbReference>
<evidence type="ECO:0000256" key="6">
    <source>
        <dbReference type="ARBA" id="ARBA00012087"/>
    </source>
</evidence>
<comment type="subcellular location">
    <subcellularLocation>
        <location evidence="12">Endomembrane system</location>
        <topology evidence="12">Single-pass membrane protein</topology>
    </subcellularLocation>
    <subcellularLocation>
        <location evidence="2">Membrane</location>
        <topology evidence="2">Single-pass type II membrane protein</topology>
    </subcellularLocation>
</comment>
<keyword evidence="10 13" id="KW-0472">Membrane</keyword>
<keyword evidence="8" id="KW-0735">Signal-anchor</keyword>
<evidence type="ECO:0000259" key="15">
    <source>
        <dbReference type="Pfam" id="PF21174"/>
    </source>
</evidence>
<evidence type="ECO:0000256" key="1">
    <source>
        <dbReference type="ARBA" id="ARBA00000434"/>
    </source>
</evidence>
<evidence type="ECO:0000256" key="10">
    <source>
        <dbReference type="ARBA" id="ARBA00023136"/>
    </source>
</evidence>
<dbReference type="InterPro" id="IPR059154">
    <property type="entry name" value="Glce_b_sandwich"/>
</dbReference>
<evidence type="ECO:0000313" key="17">
    <source>
        <dbReference type="WBParaSite" id="MBELARI_LOCUS10657"/>
    </source>
</evidence>
<dbReference type="Pfam" id="PF06662">
    <property type="entry name" value="C5-epim_C"/>
    <property type="match status" value="1"/>
</dbReference>
<evidence type="ECO:0000256" key="3">
    <source>
        <dbReference type="ARBA" id="ARBA00004841"/>
    </source>
</evidence>
<evidence type="ECO:0000256" key="11">
    <source>
        <dbReference type="ARBA" id="ARBA00023235"/>
    </source>
</evidence>
<evidence type="ECO:0000256" key="5">
    <source>
        <dbReference type="ARBA" id="ARBA00005584"/>
    </source>
</evidence>
<comment type="pathway">
    <text evidence="3">Glycan metabolism; heparin biosynthesis.</text>
</comment>
<comment type="pathway">
    <text evidence="4">Glycan metabolism; heparan sulfate biosynthesis.</text>
</comment>
<accession>A0AAF3E9R6</accession>
<proteinExistence type="inferred from homology"/>
<organism evidence="16 17">
    <name type="scientific">Mesorhabditis belari</name>
    <dbReference type="NCBI Taxonomy" id="2138241"/>
    <lineage>
        <taxon>Eukaryota</taxon>
        <taxon>Metazoa</taxon>
        <taxon>Ecdysozoa</taxon>
        <taxon>Nematoda</taxon>
        <taxon>Chromadorea</taxon>
        <taxon>Rhabditida</taxon>
        <taxon>Rhabditina</taxon>
        <taxon>Rhabditomorpha</taxon>
        <taxon>Rhabditoidea</taxon>
        <taxon>Rhabditidae</taxon>
        <taxon>Mesorhabditinae</taxon>
        <taxon>Mesorhabditis</taxon>
    </lineage>
</organism>
<sequence length="599" mass="67772">MVNSGRRQTIYLLGAIAVLFVLNLYFVNKTQEPIADDPLQAYNQPKGGNGENFVDKKHGQHGHLRQIRCSADGKPLTCMKDDEDVYFPFSLIKKRFDVSGHDIDENNFEWTTSYARVKIPEFKTYTYASEFGHFASYSVETRDRVRCINPATGIPMSTQWDSTPYYYPIQIAQFGLQHYSRMLAANESTLRLVELGKEHRDWQGSASTVHESSVRTYFKDDETGVEYVNVSAGAQLTNAGVYVYLKNEPDLHVVHFRWRPAENASFTFLVKVLETGSLILLNYVQVEDTRCVWADKVAAGKDQISFTYALGDSSNEWTNVTRDLLVDAARAMTTLGAGKKTDNVIYHPGDLKYVSVGFRGEATLLQRIYQKPQAHRELFLTAADWAVQIQDSKGGWSIPVERSIAERKLVLPPGWYSAMAQGHMLSLLTRAWTVTKNEIYLQSAVKGMELFQKLANDGGVRNDFLENMHWYEEYPTTPGSFVLNGFLYSLIGLYDLSNVETSKEFNKTVDEGINVANQLFINGTRSLLTLLPLFDTGSGSLYDLRHVGLGSAPNLARWDYHAVHVYLIEWLHIITGEQLLADTAQRWAAYARGNRAKHN</sequence>
<dbReference type="EC" id="5.1.3.17" evidence="6"/>
<evidence type="ECO:0000256" key="8">
    <source>
        <dbReference type="ARBA" id="ARBA00022968"/>
    </source>
</evidence>
<dbReference type="GO" id="GO:0005794">
    <property type="term" value="C:Golgi apparatus"/>
    <property type="evidence" value="ECO:0007669"/>
    <property type="project" value="TreeGrafter"/>
</dbReference>
<evidence type="ECO:0000259" key="14">
    <source>
        <dbReference type="Pfam" id="PF06662"/>
    </source>
</evidence>
<feature type="transmembrane region" description="Helical" evidence="13">
    <location>
        <begin position="9"/>
        <end position="27"/>
    </location>
</feature>
<evidence type="ECO:0000256" key="13">
    <source>
        <dbReference type="SAM" id="Phobius"/>
    </source>
</evidence>
<dbReference type="Proteomes" id="UP000887575">
    <property type="component" value="Unassembled WGS sequence"/>
</dbReference>
<dbReference type="AlphaFoldDB" id="A0AAF3E9R6"/>
<dbReference type="Pfam" id="PF21174">
    <property type="entry name" value="Glce_b_sandwich"/>
    <property type="match status" value="1"/>
</dbReference>
<evidence type="ECO:0000256" key="12">
    <source>
        <dbReference type="ARBA" id="ARBA00037847"/>
    </source>
</evidence>
<feature type="domain" description="D-glucuronyl C5-epimerase beta-sandwich" evidence="15">
    <location>
        <begin position="237"/>
        <end position="360"/>
    </location>
</feature>
<dbReference type="InterPro" id="IPR010598">
    <property type="entry name" value="C5-epim_C"/>
</dbReference>
<keyword evidence="11" id="KW-0413">Isomerase</keyword>
<evidence type="ECO:0000256" key="2">
    <source>
        <dbReference type="ARBA" id="ARBA00004606"/>
    </source>
</evidence>
<evidence type="ECO:0000256" key="4">
    <source>
        <dbReference type="ARBA" id="ARBA00005093"/>
    </source>
</evidence>
<comment type="catalytic activity">
    <reaction evidence="1">
        <text>[heparosan-N-sulfate](n) = [heparan-N-sulfate](n)</text>
        <dbReference type="Rhea" id="RHEA:20197"/>
        <dbReference type="Rhea" id="RHEA-COMP:9556"/>
        <dbReference type="Rhea" id="RHEA-COMP:9557"/>
        <dbReference type="ChEBI" id="CHEBI:58041"/>
        <dbReference type="ChEBI" id="CHEBI:58287"/>
        <dbReference type="EC" id="5.1.3.17"/>
    </reaction>
</comment>
<dbReference type="PANTHER" id="PTHR13174:SF3">
    <property type="entry name" value="D-GLUCURONYL C5-EPIMERASE"/>
    <property type="match status" value="1"/>
</dbReference>
<evidence type="ECO:0000313" key="16">
    <source>
        <dbReference type="Proteomes" id="UP000887575"/>
    </source>
</evidence>
<dbReference type="WBParaSite" id="MBELARI_LOCUS10657">
    <property type="protein sequence ID" value="MBELARI_LOCUS10657"/>
    <property type="gene ID" value="MBELARI_LOCUS10657"/>
</dbReference>